<sequence length="193" mass="22038">MESINAKKTQKRPSSSSNYHTDEHNTQTAHDANQERPVGRKAAKKTLEMETSFIGLVEKLTKETEAKNRFLKEATSKQMMTRNMEGMTPEQRRYYELKQAEILEDLQKEMDAREYITWTCLMPLVELSFGLSTIADVEATGFGVNFGNLSTLNVGSRLSTALLMFGLDFVYYTLLGLYLDKIIAKQYGTPLKW</sequence>
<protein>
    <submittedName>
        <fullName evidence="3">Uncharacterized protein</fullName>
    </submittedName>
</protein>
<dbReference type="RefSeq" id="XP_008909237.1">
    <property type="nucleotide sequence ID" value="XM_008910989.1"/>
</dbReference>
<evidence type="ECO:0000313" key="3">
    <source>
        <dbReference type="EMBL" id="ETN05262.1"/>
    </source>
</evidence>
<organism evidence="3 4">
    <name type="scientific">Phytophthora nicotianae (strain INRA-310)</name>
    <name type="common">Phytophthora parasitica</name>
    <dbReference type="NCBI Taxonomy" id="761204"/>
    <lineage>
        <taxon>Eukaryota</taxon>
        <taxon>Sar</taxon>
        <taxon>Stramenopiles</taxon>
        <taxon>Oomycota</taxon>
        <taxon>Peronosporomycetes</taxon>
        <taxon>Peronosporales</taxon>
        <taxon>Peronosporaceae</taxon>
        <taxon>Phytophthora</taxon>
    </lineage>
</organism>
<reference evidence="4" key="1">
    <citation type="submission" date="2011-12" db="EMBL/GenBank/DDBJ databases">
        <authorList>
            <consortium name="The Broad Institute Genome Sequencing Platform"/>
            <person name="Russ C."/>
            <person name="Tyler B."/>
            <person name="Panabieres F."/>
            <person name="Shan W."/>
            <person name="Tripathy S."/>
            <person name="Grunwald N."/>
            <person name="Machado M."/>
            <person name="Young S.K."/>
            <person name="Zeng Q."/>
            <person name="Gargeya S."/>
            <person name="Fitzgerald M."/>
            <person name="Haas B."/>
            <person name="Abouelleil A."/>
            <person name="Alvarado L."/>
            <person name="Arachchi H.M."/>
            <person name="Berlin A."/>
            <person name="Chapman S.B."/>
            <person name="Gearin G."/>
            <person name="Goldberg J."/>
            <person name="Griggs A."/>
            <person name="Gujja S."/>
            <person name="Hansen M."/>
            <person name="Heiman D."/>
            <person name="Howarth C."/>
            <person name="Larimer J."/>
            <person name="Lui A."/>
            <person name="MacDonald P.J.P."/>
            <person name="McCowen C."/>
            <person name="Montmayeur A."/>
            <person name="Murphy C."/>
            <person name="Neiman D."/>
            <person name="Pearson M."/>
            <person name="Priest M."/>
            <person name="Roberts A."/>
            <person name="Saif S."/>
            <person name="Shea T."/>
            <person name="Sisk P."/>
            <person name="Stolte C."/>
            <person name="Sykes S."/>
            <person name="Wortman J."/>
            <person name="Nusbaum C."/>
            <person name="Birren B."/>
        </authorList>
    </citation>
    <scope>NUCLEOTIDE SEQUENCE [LARGE SCALE GENOMIC DNA]</scope>
    <source>
        <strain evidence="4">INRA-310</strain>
    </source>
</reference>
<feature type="transmembrane region" description="Helical" evidence="2">
    <location>
        <begin position="115"/>
        <end position="135"/>
    </location>
</feature>
<dbReference type="AlphaFoldDB" id="W2PWH9"/>
<dbReference type="EMBL" id="KI669600">
    <property type="protein sequence ID" value="ETN05262.1"/>
    <property type="molecule type" value="Genomic_DNA"/>
</dbReference>
<keyword evidence="2" id="KW-1133">Transmembrane helix</keyword>
<name>W2PWH9_PHYN3</name>
<evidence type="ECO:0000256" key="2">
    <source>
        <dbReference type="SAM" id="Phobius"/>
    </source>
</evidence>
<dbReference type="STRING" id="761204.W2PWH9"/>
<dbReference type="GeneID" id="20192089"/>
<evidence type="ECO:0000313" key="4">
    <source>
        <dbReference type="Proteomes" id="UP000018817"/>
    </source>
</evidence>
<feature type="region of interest" description="Disordered" evidence="1">
    <location>
        <begin position="1"/>
        <end position="42"/>
    </location>
</feature>
<dbReference type="VEuPathDB" id="FungiDB:PPTG_23490"/>
<accession>W2PWH9</accession>
<dbReference type="OrthoDB" id="1165905at2759"/>
<keyword evidence="2" id="KW-0812">Transmembrane</keyword>
<reference evidence="3 4" key="2">
    <citation type="submission" date="2013-11" db="EMBL/GenBank/DDBJ databases">
        <title>The Genome Sequence of Phytophthora parasitica INRA-310.</title>
        <authorList>
            <consortium name="The Broad Institute Genomics Platform"/>
            <person name="Russ C."/>
            <person name="Tyler B."/>
            <person name="Panabieres F."/>
            <person name="Shan W."/>
            <person name="Tripathy S."/>
            <person name="Grunwald N."/>
            <person name="Machado M."/>
            <person name="Johnson C.S."/>
            <person name="Arredondo F."/>
            <person name="Hong C."/>
            <person name="Coffey M."/>
            <person name="Young S.K."/>
            <person name="Zeng Q."/>
            <person name="Gargeya S."/>
            <person name="Fitzgerald M."/>
            <person name="Abouelleil A."/>
            <person name="Alvarado L."/>
            <person name="Chapman S.B."/>
            <person name="Gainer-Dewar J."/>
            <person name="Goldberg J."/>
            <person name="Griggs A."/>
            <person name="Gujja S."/>
            <person name="Hansen M."/>
            <person name="Howarth C."/>
            <person name="Imamovic A."/>
            <person name="Ireland A."/>
            <person name="Larimer J."/>
            <person name="McCowan C."/>
            <person name="Murphy C."/>
            <person name="Pearson M."/>
            <person name="Poon T.W."/>
            <person name="Priest M."/>
            <person name="Roberts A."/>
            <person name="Saif S."/>
            <person name="Shea T."/>
            <person name="Sykes S."/>
            <person name="Wortman J."/>
            <person name="Nusbaum C."/>
            <person name="Birren B."/>
        </authorList>
    </citation>
    <scope>NUCLEOTIDE SEQUENCE [LARGE SCALE GENOMIC DNA]</scope>
    <source>
        <strain evidence="3 4">INRA-310</strain>
    </source>
</reference>
<feature type="transmembrane region" description="Helical" evidence="2">
    <location>
        <begin position="155"/>
        <end position="179"/>
    </location>
</feature>
<proteinExistence type="predicted"/>
<dbReference type="Proteomes" id="UP000018817">
    <property type="component" value="Unassembled WGS sequence"/>
</dbReference>
<gene>
    <name evidence="3" type="ORF">PPTG_23490</name>
</gene>
<keyword evidence="2" id="KW-0472">Membrane</keyword>
<evidence type="ECO:0000256" key="1">
    <source>
        <dbReference type="SAM" id="MobiDB-lite"/>
    </source>
</evidence>